<evidence type="ECO:0000256" key="6">
    <source>
        <dbReference type="ARBA" id="ARBA00066629"/>
    </source>
</evidence>
<dbReference type="PANTHER" id="PTHR43439:SF1">
    <property type="entry name" value="PHENYLACETATE-COENZYME A LIGASE"/>
    <property type="match status" value="1"/>
</dbReference>
<dbReference type="Gene3D" id="3.40.50.12780">
    <property type="entry name" value="N-terminal domain of ligase-like"/>
    <property type="match status" value="1"/>
</dbReference>
<dbReference type="EC" id="6.2.1.30" evidence="6 9"/>
<reference evidence="12 13" key="1">
    <citation type="journal article" date="2014" name="BMC Genomics">
        <title>Comparison of environmental and isolate Sulfobacillus genomes reveals diverse carbon, sulfur, nitrogen, and hydrogen metabolisms.</title>
        <authorList>
            <person name="Justice N.B."/>
            <person name="Norman A."/>
            <person name="Brown C.T."/>
            <person name="Singh A."/>
            <person name="Thomas B.C."/>
            <person name="Banfield J.F."/>
        </authorList>
    </citation>
    <scope>NUCLEOTIDE SEQUENCE [LARGE SCALE GENOMIC DNA]</scope>
    <source>
        <strain evidence="12">AMDSBA1</strain>
    </source>
</reference>
<comment type="function">
    <text evidence="9">Catalyzes the activation of phenylacetic acid (PA) to phenylacetyl-CoA (PA-CoA).</text>
</comment>
<dbReference type="Proteomes" id="UP000242699">
    <property type="component" value="Unassembled WGS sequence"/>
</dbReference>
<dbReference type="InterPro" id="IPR028154">
    <property type="entry name" value="AMP-dep_Lig_C"/>
</dbReference>
<evidence type="ECO:0000256" key="7">
    <source>
        <dbReference type="ARBA" id="ARBA00068695"/>
    </source>
</evidence>
<dbReference type="GO" id="GO:0000166">
    <property type="term" value="F:nucleotide binding"/>
    <property type="evidence" value="ECO:0007669"/>
    <property type="project" value="UniProtKB-KW"/>
</dbReference>
<accession>A0A2T2WQ33</accession>
<dbReference type="Pfam" id="PF00501">
    <property type="entry name" value="AMP-binding"/>
    <property type="match status" value="1"/>
</dbReference>
<feature type="domain" description="AMP-dependent synthetase/ligase" evidence="10">
    <location>
        <begin position="87"/>
        <end position="286"/>
    </location>
</feature>
<dbReference type="Pfam" id="PF14535">
    <property type="entry name" value="AMP-binding_C_2"/>
    <property type="match status" value="1"/>
</dbReference>
<comment type="pathway">
    <text evidence="4 9">Aromatic compound metabolism; phenylacetate degradation.</text>
</comment>
<evidence type="ECO:0000313" key="13">
    <source>
        <dbReference type="Proteomes" id="UP000242699"/>
    </source>
</evidence>
<evidence type="ECO:0000259" key="11">
    <source>
        <dbReference type="Pfam" id="PF14535"/>
    </source>
</evidence>
<evidence type="ECO:0000256" key="9">
    <source>
        <dbReference type="PIRNR" id="PIRNR006444"/>
    </source>
</evidence>
<comment type="catalytic activity">
    <reaction evidence="9">
        <text>2-phenylacetate + ATP + CoA = phenylacetyl-CoA + AMP + diphosphate</text>
        <dbReference type="Rhea" id="RHEA:20956"/>
        <dbReference type="ChEBI" id="CHEBI:18401"/>
        <dbReference type="ChEBI" id="CHEBI:30616"/>
        <dbReference type="ChEBI" id="CHEBI:33019"/>
        <dbReference type="ChEBI" id="CHEBI:57287"/>
        <dbReference type="ChEBI" id="CHEBI:57390"/>
        <dbReference type="ChEBI" id="CHEBI:456215"/>
        <dbReference type="EC" id="6.2.1.30"/>
    </reaction>
</comment>
<keyword evidence="2 9" id="KW-0436">Ligase</keyword>
<evidence type="ECO:0000256" key="4">
    <source>
        <dbReference type="ARBA" id="ARBA00060591"/>
    </source>
</evidence>
<evidence type="ECO:0000259" key="10">
    <source>
        <dbReference type="Pfam" id="PF00501"/>
    </source>
</evidence>
<dbReference type="CDD" id="cd05913">
    <property type="entry name" value="PaaK"/>
    <property type="match status" value="1"/>
</dbReference>
<dbReference type="PIRSF" id="PIRSF006444">
    <property type="entry name" value="PaaK"/>
    <property type="match status" value="1"/>
</dbReference>
<dbReference type="InterPro" id="IPR000873">
    <property type="entry name" value="AMP-dep_synth/lig_dom"/>
</dbReference>
<dbReference type="GO" id="GO:0010124">
    <property type="term" value="P:phenylacetate catabolic process"/>
    <property type="evidence" value="ECO:0007669"/>
    <property type="project" value="UniProtKB-UniRule"/>
</dbReference>
<evidence type="ECO:0000256" key="5">
    <source>
        <dbReference type="ARBA" id="ARBA00061566"/>
    </source>
</evidence>
<dbReference type="EMBL" id="PXYT01000082">
    <property type="protein sequence ID" value="PSR24345.1"/>
    <property type="molecule type" value="Genomic_DNA"/>
</dbReference>
<comment type="subunit">
    <text evidence="1">Monomer.</text>
</comment>
<comment type="similarity">
    <text evidence="5 9">Belongs to the phenylacetyl-CoA ligase family.</text>
</comment>
<evidence type="ECO:0000256" key="8">
    <source>
        <dbReference type="ARBA" id="ARBA00075111"/>
    </source>
</evidence>
<dbReference type="InterPro" id="IPR011880">
    <property type="entry name" value="PA_CoA_ligase"/>
</dbReference>
<evidence type="ECO:0000256" key="3">
    <source>
        <dbReference type="ARBA" id="ARBA00022741"/>
    </source>
</evidence>
<feature type="domain" description="AMP-dependent ligase C-terminal" evidence="11">
    <location>
        <begin position="335"/>
        <end position="436"/>
    </location>
</feature>
<proteinExistence type="inferred from homology"/>
<dbReference type="PANTHER" id="PTHR43439">
    <property type="entry name" value="PHENYLACETATE-COENZYME A LIGASE"/>
    <property type="match status" value="1"/>
</dbReference>
<dbReference type="InterPro" id="IPR045851">
    <property type="entry name" value="AMP-bd_C_sf"/>
</dbReference>
<evidence type="ECO:0000313" key="12">
    <source>
        <dbReference type="EMBL" id="PSR24345.1"/>
    </source>
</evidence>
<organism evidence="12 13">
    <name type="scientific">Sulfobacillus benefaciens</name>
    <dbReference type="NCBI Taxonomy" id="453960"/>
    <lineage>
        <taxon>Bacteria</taxon>
        <taxon>Bacillati</taxon>
        <taxon>Bacillota</taxon>
        <taxon>Clostridia</taxon>
        <taxon>Eubacteriales</taxon>
        <taxon>Clostridiales Family XVII. Incertae Sedis</taxon>
        <taxon>Sulfobacillus</taxon>
    </lineage>
</organism>
<dbReference type="UniPathway" id="UPA00930"/>
<dbReference type="Gene3D" id="3.30.300.30">
    <property type="match status" value="1"/>
</dbReference>
<dbReference type="InterPro" id="IPR042099">
    <property type="entry name" value="ANL_N_sf"/>
</dbReference>
<dbReference type="AlphaFoldDB" id="A0A2T2WQ33"/>
<dbReference type="GO" id="GO:0047475">
    <property type="term" value="F:phenylacetate-CoA ligase activity"/>
    <property type="evidence" value="ECO:0007669"/>
    <property type="project" value="UniProtKB-EC"/>
</dbReference>
<name>A0A2T2WQ33_9FIRM</name>
<sequence length="442" mass="49171">MILDPEIETASREDLQRLQLSRLRTTLERVYESVPFYRESLDEARIKPTDIHSLQDIVRLPFTQKSDLRDHYPFGLLAVTTEHVVRFHASSGTRGKPTVVAYTKGDIARWAHIVARALACAGAKAGDRFHNAYGYGLFTGGLGLHYGIEELGAAVIPVSGGNTARQVRLIEDFRPRGISGTPSYVLNIAEEMEALGLDPRQTSLEYGILGAEPWSEALRAEIQSTLDIKAMDIYGLSEVMGPGVAIECWEAQNGLHIAEDHFLAEIIDPKTALPVPFGESGELVFTSLTKEAFPVIRYRTGDIASLDQEPCACGRTLMRMSRIKGRLDDMLIIRGVNVFPTEIEYVLLQFDEIAPHYQVTVDHVGSLDTLEVHCEVSPEFHRDTSTIPSDPRFMSLHHRLLHSLKSELGISVGLKIHRPGTIARSEGKAIRIVDNRVESEIR</sequence>
<keyword evidence="3 9" id="KW-0547">Nucleotide-binding</keyword>
<evidence type="ECO:0000256" key="2">
    <source>
        <dbReference type="ARBA" id="ARBA00022598"/>
    </source>
</evidence>
<gene>
    <name evidence="12" type="ORF">C7B43_19325</name>
</gene>
<evidence type="ECO:0000256" key="1">
    <source>
        <dbReference type="ARBA" id="ARBA00011245"/>
    </source>
</evidence>
<dbReference type="InterPro" id="IPR051414">
    <property type="entry name" value="Adenylate-forming_Reductase"/>
</dbReference>
<comment type="caution">
    <text evidence="12">The sequence shown here is derived from an EMBL/GenBank/DDBJ whole genome shotgun (WGS) entry which is preliminary data.</text>
</comment>
<dbReference type="SUPFAM" id="SSF56801">
    <property type="entry name" value="Acetyl-CoA synthetase-like"/>
    <property type="match status" value="1"/>
</dbReference>
<protein>
    <recommendedName>
        <fullName evidence="7 9">Phenylacetate-coenzyme A ligase</fullName>
        <ecNumber evidence="6 9">6.2.1.30</ecNumber>
    </recommendedName>
    <alternativeName>
        <fullName evidence="8 9">Phenylacetyl-CoA ligase</fullName>
    </alternativeName>
</protein>
<dbReference type="FunFam" id="3.40.50.12780:FF:000016">
    <property type="entry name" value="Phenylacetate-coenzyme A ligase"/>
    <property type="match status" value="1"/>
</dbReference>